<accession>A0A2Z6ICR4</accession>
<sequence length="203" mass="22264">MFDPNRFQLFDAARTLTLTIGPVSRSDVLADFPAELIVSDDVLAARLGVEPVPPSVITARIPELKALDEESVRRLWVNPVPTSDGRTVFVSPVDALPDTGDAADWGLRSAGFLVSDPAVLGDWVEENYASDDIAAALSHFLSIDLLRSESAVRLTETATGNVLALWPVRNDNPLKAFARATESYPEVRYDDEDFEFRLIEPGH</sequence>
<evidence type="ECO:0000313" key="1">
    <source>
        <dbReference type="EMBL" id="BBF23427.1"/>
    </source>
</evidence>
<reference evidence="1 2" key="1">
    <citation type="journal article" date="2018" name="Int. J. Syst. Evol. Microbiol.">
        <title>Mesosutterella multiformis gen. nov., sp. nov., a member of the family Sutterellaceae and Sutterella megalosphaeroides sp. nov., isolated from human faeces.</title>
        <authorList>
            <person name="Sakamoto M."/>
            <person name="Ikeyama N."/>
            <person name="Kunihiro T."/>
            <person name="Iino T."/>
            <person name="Yuki M."/>
            <person name="Ohkuma M."/>
        </authorList>
    </citation>
    <scope>NUCLEOTIDE SEQUENCE [LARGE SCALE GENOMIC DNA]</scope>
    <source>
        <strain evidence="1 2">6FBBBH3</strain>
    </source>
</reference>
<dbReference type="Proteomes" id="UP000271003">
    <property type="component" value="Chromosome"/>
</dbReference>
<gene>
    <name evidence="1" type="ORF">SUTMEG_13180</name>
</gene>
<keyword evidence="2" id="KW-1185">Reference proteome</keyword>
<protein>
    <submittedName>
        <fullName evidence="1">Uncharacterized protein</fullName>
    </submittedName>
</protein>
<evidence type="ECO:0000313" key="2">
    <source>
        <dbReference type="Proteomes" id="UP000271003"/>
    </source>
</evidence>
<dbReference type="AlphaFoldDB" id="A0A2Z6ICR4"/>
<organism evidence="1 2">
    <name type="scientific">Sutterella megalosphaeroides</name>
    <dbReference type="NCBI Taxonomy" id="2494234"/>
    <lineage>
        <taxon>Bacteria</taxon>
        <taxon>Pseudomonadati</taxon>
        <taxon>Pseudomonadota</taxon>
        <taxon>Betaproteobacteria</taxon>
        <taxon>Burkholderiales</taxon>
        <taxon>Sutterellaceae</taxon>
        <taxon>Sutterella</taxon>
    </lineage>
</organism>
<dbReference type="RefSeq" id="WP_120177038.1">
    <property type="nucleotide sequence ID" value="NZ_AP018786.1"/>
</dbReference>
<dbReference type="EMBL" id="AP018786">
    <property type="protein sequence ID" value="BBF23427.1"/>
    <property type="molecule type" value="Genomic_DNA"/>
</dbReference>
<proteinExistence type="predicted"/>
<dbReference type="OrthoDB" id="9153488at2"/>
<dbReference type="KEGG" id="sutt:SUTMEG_13180"/>
<name>A0A2Z6ICR4_9BURK</name>